<evidence type="ECO:0000256" key="1">
    <source>
        <dbReference type="SAM" id="MobiDB-lite"/>
    </source>
</evidence>
<reference evidence="4" key="1">
    <citation type="journal article" date="2019" name="Int. J. Syst. Evol. Microbiol.">
        <title>The Global Catalogue of Microorganisms (GCM) 10K type strain sequencing project: providing services to taxonomists for standard genome sequencing and annotation.</title>
        <authorList>
            <consortium name="The Broad Institute Genomics Platform"/>
            <consortium name="The Broad Institute Genome Sequencing Center for Infectious Disease"/>
            <person name="Wu L."/>
            <person name="Ma J."/>
        </authorList>
    </citation>
    <scope>NUCLEOTIDE SEQUENCE [LARGE SCALE GENOMIC DNA]</scope>
    <source>
        <strain evidence="4">JCM 15503</strain>
    </source>
</reference>
<dbReference type="InterPro" id="IPR047111">
    <property type="entry name" value="YbaP-like"/>
</dbReference>
<dbReference type="Pfam" id="PF01963">
    <property type="entry name" value="TraB_PrgY_gumN"/>
    <property type="match status" value="1"/>
</dbReference>
<dbReference type="RefSeq" id="WP_231010021.1">
    <property type="nucleotide sequence ID" value="NZ_BAAAEW010000026.1"/>
</dbReference>
<comment type="caution">
    <text evidence="3">The sequence shown here is derived from an EMBL/GenBank/DDBJ whole genome shotgun (WGS) entry which is preliminary data.</text>
</comment>
<protein>
    <recommendedName>
        <fullName evidence="5">TraB/GumN family protein</fullName>
    </recommendedName>
</protein>
<dbReference type="CDD" id="cd14789">
    <property type="entry name" value="Tiki"/>
    <property type="match status" value="1"/>
</dbReference>
<feature type="compositionally biased region" description="Low complexity" evidence="1">
    <location>
        <begin position="38"/>
        <end position="47"/>
    </location>
</feature>
<dbReference type="EMBL" id="BAAAEW010000026">
    <property type="protein sequence ID" value="GAA0760107.1"/>
    <property type="molecule type" value="Genomic_DNA"/>
</dbReference>
<proteinExistence type="predicted"/>
<dbReference type="PANTHER" id="PTHR40590">
    <property type="entry name" value="CYTOPLASMIC PROTEIN-RELATED"/>
    <property type="match status" value="1"/>
</dbReference>
<evidence type="ECO:0000313" key="4">
    <source>
        <dbReference type="Proteomes" id="UP001500279"/>
    </source>
</evidence>
<feature type="signal peptide" evidence="2">
    <location>
        <begin position="1"/>
        <end position="26"/>
    </location>
</feature>
<evidence type="ECO:0000256" key="2">
    <source>
        <dbReference type="SAM" id="SignalP"/>
    </source>
</evidence>
<gene>
    <name evidence="3" type="ORF">GCM10009107_42250</name>
</gene>
<dbReference type="PROSITE" id="PS51257">
    <property type="entry name" value="PROKAR_LIPOPROTEIN"/>
    <property type="match status" value="1"/>
</dbReference>
<name>A0ABP3VMR1_9BURK</name>
<dbReference type="InterPro" id="IPR002816">
    <property type="entry name" value="TraB/PrgY/GumN_fam"/>
</dbReference>
<organism evidence="3 4">
    <name type="scientific">Ideonella azotifigens</name>
    <dbReference type="NCBI Taxonomy" id="513160"/>
    <lineage>
        <taxon>Bacteria</taxon>
        <taxon>Pseudomonadati</taxon>
        <taxon>Pseudomonadota</taxon>
        <taxon>Betaproteobacteria</taxon>
        <taxon>Burkholderiales</taxon>
        <taxon>Sphaerotilaceae</taxon>
        <taxon>Ideonella</taxon>
    </lineage>
</organism>
<dbReference type="PANTHER" id="PTHR40590:SF1">
    <property type="entry name" value="CYTOPLASMIC PROTEIN"/>
    <property type="match status" value="1"/>
</dbReference>
<feature type="chain" id="PRO_5045548610" description="TraB/GumN family protein" evidence="2">
    <location>
        <begin position="27"/>
        <end position="358"/>
    </location>
</feature>
<keyword evidence="4" id="KW-1185">Reference proteome</keyword>
<sequence>MALPIRRLLAHSALLLSACFGLPATAADPVAEPPASAPAPAASQPVDPACPPAPVEPTAEEVRQAMAQARDHGLLWKLKRDGRTSWLYGTVHVAQRDWMFPGPAVMAALRGSQELALELDLLDPLIIERLTALTRQPADGPLLPAALAERLGKAEQQACLGGALQGLRPEIRVATLTALVLRSEGLDPSWGVDNFLASMAHGMGKKVHSLESPERQIKLLLGDDAAARATIVGEGLDELAQGQAQRTLRRLVNAWAASDYATLASYPQWCDCLNSAEQRQAMRKLLDERNVAMAAAIARLHQRARGVFVAVGSLHMIGPHGLPALLKARGYEVEWVSFTAPPGPGAESASSGRAAHSK</sequence>
<feature type="region of interest" description="Disordered" evidence="1">
    <location>
        <begin position="29"/>
        <end position="49"/>
    </location>
</feature>
<keyword evidence="2" id="KW-0732">Signal</keyword>
<dbReference type="Proteomes" id="UP001500279">
    <property type="component" value="Unassembled WGS sequence"/>
</dbReference>
<evidence type="ECO:0000313" key="3">
    <source>
        <dbReference type="EMBL" id="GAA0760107.1"/>
    </source>
</evidence>
<evidence type="ECO:0008006" key="5">
    <source>
        <dbReference type="Google" id="ProtNLM"/>
    </source>
</evidence>
<accession>A0ABP3VMR1</accession>